<feature type="transmembrane region" description="Helical" evidence="7">
    <location>
        <begin position="127"/>
        <end position="148"/>
    </location>
</feature>
<keyword evidence="3" id="KW-1003">Cell membrane</keyword>
<dbReference type="GO" id="GO:0015297">
    <property type="term" value="F:antiporter activity"/>
    <property type="evidence" value="ECO:0007669"/>
    <property type="project" value="InterPro"/>
</dbReference>
<dbReference type="InterPro" id="IPR048279">
    <property type="entry name" value="MdtK-like"/>
</dbReference>
<evidence type="ECO:0000256" key="5">
    <source>
        <dbReference type="ARBA" id="ARBA00022989"/>
    </source>
</evidence>
<dbReference type="CDD" id="cd13134">
    <property type="entry name" value="MATE_like_8"/>
    <property type="match status" value="1"/>
</dbReference>
<feature type="transmembrane region" description="Helical" evidence="7">
    <location>
        <begin position="54"/>
        <end position="74"/>
    </location>
</feature>
<feature type="transmembrane region" description="Helical" evidence="7">
    <location>
        <begin position="160"/>
        <end position="181"/>
    </location>
</feature>
<feature type="transmembrane region" description="Helical" evidence="7">
    <location>
        <begin position="401"/>
        <end position="424"/>
    </location>
</feature>
<feature type="transmembrane region" description="Helical" evidence="7">
    <location>
        <begin position="86"/>
        <end position="107"/>
    </location>
</feature>
<keyword evidence="5 7" id="KW-1133">Transmembrane helix</keyword>
<accession>A0A4P8XSV5</accession>
<evidence type="ECO:0000256" key="3">
    <source>
        <dbReference type="ARBA" id="ARBA00022475"/>
    </source>
</evidence>
<reference evidence="8 9" key="1">
    <citation type="submission" date="2019-04" db="EMBL/GenBank/DDBJ databases">
        <authorList>
            <person name="Embree M."/>
            <person name="Gaffney J.R."/>
        </authorList>
    </citation>
    <scope>NUCLEOTIDE SEQUENCE [LARGE SCALE GENOMIC DNA]</scope>
    <source>
        <strain evidence="8 9">JE7A12</strain>
    </source>
</reference>
<dbReference type="PANTHER" id="PTHR42925">
    <property type="entry name" value="MULTIDRUG AND TOXIN EFFLUX PROTEIN MATE FAMILY"/>
    <property type="match status" value="1"/>
</dbReference>
<evidence type="ECO:0000256" key="7">
    <source>
        <dbReference type="SAM" id="Phobius"/>
    </source>
</evidence>
<dbReference type="InterPro" id="IPR002528">
    <property type="entry name" value="MATE_fam"/>
</dbReference>
<dbReference type="RefSeq" id="WP_138156113.1">
    <property type="nucleotide sequence ID" value="NZ_CP039381.1"/>
</dbReference>
<dbReference type="Pfam" id="PF01554">
    <property type="entry name" value="MatE"/>
    <property type="match status" value="2"/>
</dbReference>
<evidence type="ECO:0000256" key="4">
    <source>
        <dbReference type="ARBA" id="ARBA00022692"/>
    </source>
</evidence>
<protein>
    <submittedName>
        <fullName evidence="8">MATE family efflux transporter</fullName>
    </submittedName>
</protein>
<dbReference type="EMBL" id="CP039381">
    <property type="protein sequence ID" value="QCT06015.1"/>
    <property type="molecule type" value="Genomic_DNA"/>
</dbReference>
<dbReference type="PANTHER" id="PTHR42925:SF1">
    <property type="entry name" value="VIRULENCE FACTOR MVIN"/>
    <property type="match status" value="1"/>
</dbReference>
<dbReference type="NCBIfam" id="TIGR00797">
    <property type="entry name" value="matE"/>
    <property type="match status" value="1"/>
</dbReference>
<gene>
    <name evidence="8" type="ORF">E5Z56_00925</name>
</gene>
<sequence>MENKKELKLFNLAWPIFIETALFMLLGFIDVFVLSKYDDLAASSVNTANQAVSIVTIVFTVISGASAVLISQSLGAGNKKGASRIAALSITFSFVFGIIISAILMFFNKPILSFIGATGQILEFGSQYLSIVGGFLFLQALLNIMAVIIRNHGMTQISMYVTVGMNIINTVLDVVFVLGLFGMPRLGVMGVAIATTFSRFVGTIVLAIVLFKKIEKPSIFKLLKPFPKDDTKNIVKIGVPSALESFLYNLSQLVITSMVLKCLTDTDLITKTYVQNITMFFYIFAVSIGQASQIIVGHLVGAKKFDDAYKQGFRGYRNCLFITIIVSIIGMLLGKILMGIFTDNQEIITLGSNILMMNIFLELGRTTNIILIACLRGAGDVFYPTGCAIFSMWFISVLGSYVFAVVLGLGIYGLWIAFAADELFRGIMMIIRWKGGKWRSKRIAVSQ</sequence>
<keyword evidence="9" id="KW-1185">Reference proteome</keyword>
<evidence type="ECO:0000313" key="9">
    <source>
        <dbReference type="Proteomes" id="UP000301475"/>
    </source>
</evidence>
<dbReference type="KEGG" id="ruj:E5Z56_00925"/>
<proteinExistence type="predicted"/>
<dbReference type="InterPro" id="IPR047135">
    <property type="entry name" value="YsiQ"/>
</dbReference>
<evidence type="ECO:0000256" key="2">
    <source>
        <dbReference type="ARBA" id="ARBA00022448"/>
    </source>
</evidence>
<dbReference type="OrthoDB" id="62420at2"/>
<feature type="transmembrane region" description="Helical" evidence="7">
    <location>
        <begin position="280"/>
        <end position="300"/>
    </location>
</feature>
<keyword evidence="2" id="KW-0813">Transport</keyword>
<evidence type="ECO:0000256" key="6">
    <source>
        <dbReference type="ARBA" id="ARBA00023136"/>
    </source>
</evidence>
<dbReference type="AlphaFoldDB" id="A0A4P8XSV5"/>
<feature type="transmembrane region" description="Helical" evidence="7">
    <location>
        <begin position="320"/>
        <end position="341"/>
    </location>
</feature>
<evidence type="ECO:0000256" key="1">
    <source>
        <dbReference type="ARBA" id="ARBA00004651"/>
    </source>
</evidence>
<evidence type="ECO:0000313" key="8">
    <source>
        <dbReference type="EMBL" id="QCT06015.1"/>
    </source>
</evidence>
<feature type="transmembrane region" description="Helical" evidence="7">
    <location>
        <begin position="12"/>
        <end position="34"/>
    </location>
</feature>
<comment type="subcellular location">
    <subcellularLocation>
        <location evidence="1">Cell membrane</location>
        <topology evidence="1">Multi-pass membrane protein</topology>
    </subcellularLocation>
</comment>
<organism evidence="8 9">
    <name type="scientific">Ruminococcus bovis</name>
    <dbReference type="NCBI Taxonomy" id="2564099"/>
    <lineage>
        <taxon>Bacteria</taxon>
        <taxon>Bacillati</taxon>
        <taxon>Bacillota</taxon>
        <taxon>Clostridia</taxon>
        <taxon>Eubacteriales</taxon>
        <taxon>Oscillospiraceae</taxon>
        <taxon>Ruminococcus</taxon>
    </lineage>
</organism>
<dbReference type="GO" id="GO:0005886">
    <property type="term" value="C:plasma membrane"/>
    <property type="evidence" value="ECO:0007669"/>
    <property type="project" value="UniProtKB-SubCell"/>
</dbReference>
<dbReference type="Proteomes" id="UP000301475">
    <property type="component" value="Chromosome"/>
</dbReference>
<dbReference type="PIRSF" id="PIRSF006603">
    <property type="entry name" value="DinF"/>
    <property type="match status" value="1"/>
</dbReference>
<dbReference type="GO" id="GO:0042910">
    <property type="term" value="F:xenobiotic transmembrane transporter activity"/>
    <property type="evidence" value="ECO:0007669"/>
    <property type="project" value="InterPro"/>
</dbReference>
<feature type="transmembrane region" description="Helical" evidence="7">
    <location>
        <begin position="187"/>
        <end position="211"/>
    </location>
</feature>
<keyword evidence="6 7" id="KW-0472">Membrane</keyword>
<name>A0A4P8XSV5_9FIRM</name>
<keyword evidence="4 7" id="KW-0812">Transmembrane</keyword>